<dbReference type="EMBL" id="FRBL01000007">
    <property type="protein sequence ID" value="SHM33003.1"/>
    <property type="molecule type" value="Genomic_DNA"/>
</dbReference>
<sequence length="174" mass="19556">MVLRTCVTNPITKTQARKNHKNESAANRRFCFYIAIMKQLLLAAAICACSFLQAKAQQPSTFKAVYQLNSDDDKVIRATLRNISNALSDPRLQNRLTVELVAHGSGVAVFQKSKPYEQLLQDLKAKGVILVECENTLKERNISKSELFPFIQYTPSGNGELIIKQTEGWAYIHP</sequence>
<dbReference type="Pfam" id="PF02635">
    <property type="entry name" value="DsrE"/>
    <property type="match status" value="1"/>
</dbReference>
<dbReference type="Gene3D" id="3.40.1260.10">
    <property type="entry name" value="DsrEFH-like"/>
    <property type="match status" value="1"/>
</dbReference>
<organism evidence="1 2">
    <name type="scientific">Chitinophaga jiangningensis</name>
    <dbReference type="NCBI Taxonomy" id="1419482"/>
    <lineage>
        <taxon>Bacteria</taxon>
        <taxon>Pseudomonadati</taxon>
        <taxon>Bacteroidota</taxon>
        <taxon>Chitinophagia</taxon>
        <taxon>Chitinophagales</taxon>
        <taxon>Chitinophagaceae</taxon>
        <taxon>Chitinophaga</taxon>
    </lineage>
</organism>
<dbReference type="InterPro" id="IPR027396">
    <property type="entry name" value="DsrEFH-like"/>
</dbReference>
<protein>
    <submittedName>
        <fullName evidence="1">Uncharacterized protein</fullName>
    </submittedName>
</protein>
<name>A0A1M7HXD4_9BACT</name>
<reference evidence="1 2" key="1">
    <citation type="submission" date="2016-11" db="EMBL/GenBank/DDBJ databases">
        <authorList>
            <person name="Jaros S."/>
            <person name="Januszkiewicz K."/>
            <person name="Wedrychowicz H."/>
        </authorList>
    </citation>
    <scope>NUCLEOTIDE SEQUENCE [LARGE SCALE GENOMIC DNA]</scope>
    <source>
        <strain evidence="1 2">DSM 27406</strain>
    </source>
</reference>
<evidence type="ECO:0000313" key="2">
    <source>
        <dbReference type="Proteomes" id="UP000184420"/>
    </source>
</evidence>
<dbReference type="Proteomes" id="UP000184420">
    <property type="component" value="Unassembled WGS sequence"/>
</dbReference>
<dbReference type="PANTHER" id="PTHR37691:SF1">
    <property type="entry name" value="BLR3518 PROTEIN"/>
    <property type="match status" value="1"/>
</dbReference>
<dbReference type="AlphaFoldDB" id="A0A1M7HXD4"/>
<dbReference type="PANTHER" id="PTHR37691">
    <property type="entry name" value="BLR3518 PROTEIN"/>
    <property type="match status" value="1"/>
</dbReference>
<accession>A0A1M7HXD4</accession>
<gene>
    <name evidence="1" type="ORF">SAMN05444266_107415</name>
</gene>
<keyword evidence="2" id="KW-1185">Reference proteome</keyword>
<dbReference type="STRING" id="1419482.SAMN05444266_107415"/>
<proteinExistence type="predicted"/>
<dbReference type="InterPro" id="IPR003787">
    <property type="entry name" value="Sulphur_relay_DsrE/F-like"/>
</dbReference>
<evidence type="ECO:0000313" key="1">
    <source>
        <dbReference type="EMBL" id="SHM33003.1"/>
    </source>
</evidence>
<dbReference type="SUPFAM" id="SSF75169">
    <property type="entry name" value="DsrEFH-like"/>
    <property type="match status" value="1"/>
</dbReference>